<dbReference type="EMBL" id="JH930475">
    <property type="protein sequence ID" value="EKM52567.1"/>
    <property type="molecule type" value="Genomic_DNA"/>
</dbReference>
<accession>K5WQE1</accession>
<dbReference type="GO" id="GO:0003950">
    <property type="term" value="F:NAD+ poly-ADP-ribosyltransferase activity"/>
    <property type="evidence" value="ECO:0007669"/>
    <property type="project" value="InterPro"/>
</dbReference>
<dbReference type="HOGENOM" id="CLU_039434_1_0_1"/>
<dbReference type="PANTHER" id="PTHR31681:SF3">
    <property type="entry name" value="OS04G0690100 PROTEIN"/>
    <property type="match status" value="1"/>
</dbReference>
<name>K5WQE1_PHACS</name>
<dbReference type="Gene3D" id="3.90.228.10">
    <property type="match status" value="1"/>
</dbReference>
<sequence length="269" mass="30275">MQDILDDLERLCEDVDGYLEDDSDEGNSSEDSCDSEEDSSEEEGVLVWEADSSVSFKDSEKGRTLVEVPRSHIAFEDVQAQFECQWQHTPMPPTIHKVYRVTCSKQHIARFDRYRAEVGRRIGYADGNVIRCWHGTARACRVGDDSSRLTPCSRSDCSLCNVMKWSYDLSWSGKRRSWGRFGSGIYTSSTSSKAYDYVQERGGSRYSALLLNEVVAGNPLCLTDNCSSLKRPPSGYDSVQGVPGTDLNYDECVVYTDAAIRPVYLVLFR</sequence>
<reference evidence="3 4" key="1">
    <citation type="journal article" date="2012" name="BMC Genomics">
        <title>Comparative genomics of the white-rot fungi, Phanerochaete carnosa and P. chrysosporium, to elucidate the genetic basis of the distinct wood types they colonize.</title>
        <authorList>
            <person name="Suzuki H."/>
            <person name="MacDonald J."/>
            <person name="Syed K."/>
            <person name="Salamov A."/>
            <person name="Hori C."/>
            <person name="Aerts A."/>
            <person name="Henrissat B."/>
            <person name="Wiebenga A."/>
            <person name="vanKuyk P.A."/>
            <person name="Barry K."/>
            <person name="Lindquist E."/>
            <person name="LaButti K."/>
            <person name="Lapidus A."/>
            <person name="Lucas S."/>
            <person name="Coutinho P."/>
            <person name="Gong Y."/>
            <person name="Samejima M."/>
            <person name="Mahadevan R."/>
            <person name="Abou-Zaid M."/>
            <person name="de Vries R.P."/>
            <person name="Igarashi K."/>
            <person name="Yadav J.S."/>
            <person name="Grigoriev I.V."/>
            <person name="Master E.R."/>
        </authorList>
    </citation>
    <scope>NUCLEOTIDE SEQUENCE [LARGE SCALE GENOMIC DNA]</scope>
    <source>
        <strain evidence="3 4">HHB-10118-sp</strain>
    </source>
</reference>
<evidence type="ECO:0000313" key="4">
    <source>
        <dbReference type="Proteomes" id="UP000008370"/>
    </source>
</evidence>
<dbReference type="KEGG" id="pco:PHACADRAFT_261065"/>
<dbReference type="GeneID" id="18917881"/>
<feature type="region of interest" description="Disordered" evidence="1">
    <location>
        <begin position="15"/>
        <end position="44"/>
    </location>
</feature>
<dbReference type="PANTHER" id="PTHR31681">
    <property type="entry name" value="C2H2-LIKE ZINC FINGER PROTEIN"/>
    <property type="match status" value="1"/>
</dbReference>
<evidence type="ECO:0000256" key="1">
    <source>
        <dbReference type="SAM" id="MobiDB-lite"/>
    </source>
</evidence>
<evidence type="ECO:0000313" key="3">
    <source>
        <dbReference type="EMBL" id="EKM52567.1"/>
    </source>
</evidence>
<dbReference type="RefSeq" id="XP_007398909.1">
    <property type="nucleotide sequence ID" value="XM_007398847.1"/>
</dbReference>
<keyword evidence="4" id="KW-1185">Reference proteome</keyword>
<dbReference type="InParanoid" id="K5WQE1"/>
<dbReference type="SUPFAM" id="SSF56399">
    <property type="entry name" value="ADP-ribosylation"/>
    <property type="match status" value="1"/>
</dbReference>
<dbReference type="InterPro" id="IPR012317">
    <property type="entry name" value="Poly(ADP-ribose)pol_cat_dom"/>
</dbReference>
<evidence type="ECO:0000259" key="2">
    <source>
        <dbReference type="Pfam" id="PF00644"/>
    </source>
</evidence>
<proteinExistence type="predicted"/>
<protein>
    <recommendedName>
        <fullName evidence="2">PARP catalytic domain-containing protein</fullName>
    </recommendedName>
</protein>
<feature type="domain" description="PARP catalytic" evidence="2">
    <location>
        <begin position="75"/>
        <end position="242"/>
    </location>
</feature>
<dbReference type="Pfam" id="PF00644">
    <property type="entry name" value="PARP"/>
    <property type="match status" value="1"/>
</dbReference>
<gene>
    <name evidence="3" type="ORF">PHACADRAFT_261065</name>
</gene>
<organism evidence="3 4">
    <name type="scientific">Phanerochaete carnosa (strain HHB-10118-sp)</name>
    <name type="common">White-rot fungus</name>
    <name type="synonym">Peniophora carnosa</name>
    <dbReference type="NCBI Taxonomy" id="650164"/>
    <lineage>
        <taxon>Eukaryota</taxon>
        <taxon>Fungi</taxon>
        <taxon>Dikarya</taxon>
        <taxon>Basidiomycota</taxon>
        <taxon>Agaricomycotina</taxon>
        <taxon>Agaricomycetes</taxon>
        <taxon>Polyporales</taxon>
        <taxon>Phanerochaetaceae</taxon>
        <taxon>Phanerochaete</taxon>
    </lineage>
</organism>
<dbReference type="OrthoDB" id="9514740at2759"/>
<dbReference type="Proteomes" id="UP000008370">
    <property type="component" value="Unassembled WGS sequence"/>
</dbReference>
<dbReference type="AlphaFoldDB" id="K5WQE1"/>